<gene>
    <name evidence="1" type="ORF">METZ01_LOCUS417601</name>
</gene>
<organism evidence="1">
    <name type="scientific">marine metagenome</name>
    <dbReference type="NCBI Taxonomy" id="408172"/>
    <lineage>
        <taxon>unclassified sequences</taxon>
        <taxon>metagenomes</taxon>
        <taxon>ecological metagenomes</taxon>
    </lineage>
</organism>
<dbReference type="EMBL" id="UINC01164089">
    <property type="protein sequence ID" value="SVD64747.1"/>
    <property type="molecule type" value="Genomic_DNA"/>
</dbReference>
<proteinExistence type="predicted"/>
<evidence type="ECO:0000313" key="1">
    <source>
        <dbReference type="EMBL" id="SVD64747.1"/>
    </source>
</evidence>
<evidence type="ECO:0008006" key="2">
    <source>
        <dbReference type="Google" id="ProtNLM"/>
    </source>
</evidence>
<dbReference type="SUPFAM" id="SSF54427">
    <property type="entry name" value="NTF2-like"/>
    <property type="match status" value="1"/>
</dbReference>
<feature type="non-terminal residue" evidence="1">
    <location>
        <position position="117"/>
    </location>
</feature>
<sequence>MKTLEILHKWEEYFNNQNLKGILNLYHPKSSLIPTFSSSILFDHNDIKEYFIFLFQEQKGSVNIQNESIVEQKIVEKVYLIIGNYIFYLSQGREYPARFSFILDISLENPIKHHHSS</sequence>
<protein>
    <recommendedName>
        <fullName evidence="2">DUF4440 domain-containing protein</fullName>
    </recommendedName>
</protein>
<dbReference type="AlphaFoldDB" id="A0A382X0K9"/>
<reference evidence="1" key="1">
    <citation type="submission" date="2018-05" db="EMBL/GenBank/DDBJ databases">
        <authorList>
            <person name="Lanie J.A."/>
            <person name="Ng W.-L."/>
            <person name="Kazmierczak K.M."/>
            <person name="Andrzejewski T.M."/>
            <person name="Davidsen T.M."/>
            <person name="Wayne K.J."/>
            <person name="Tettelin H."/>
            <person name="Glass J.I."/>
            <person name="Rusch D."/>
            <person name="Podicherti R."/>
            <person name="Tsui H.-C.T."/>
            <person name="Winkler M.E."/>
        </authorList>
    </citation>
    <scope>NUCLEOTIDE SEQUENCE</scope>
</reference>
<dbReference type="InterPro" id="IPR032710">
    <property type="entry name" value="NTF2-like_dom_sf"/>
</dbReference>
<name>A0A382X0K9_9ZZZZ</name>
<accession>A0A382X0K9</accession>
<dbReference type="Gene3D" id="3.10.450.50">
    <property type="match status" value="1"/>
</dbReference>